<dbReference type="AlphaFoldDB" id="A0A920CTU8"/>
<reference evidence="1 2" key="1">
    <citation type="submission" date="2021-03" db="EMBL/GenBank/DDBJ databases">
        <title>Antimicrobial resistance genes in bacteria isolated from Japanese honey, and their potential for conferring macrolide and lincosamide resistance in the American foulbrood pathogen Paenibacillus larvae.</title>
        <authorList>
            <person name="Okamoto M."/>
            <person name="Kumagai M."/>
            <person name="Kanamori H."/>
            <person name="Takamatsu D."/>
        </authorList>
    </citation>
    <scope>NUCLEOTIDE SEQUENCE [LARGE SCALE GENOMIC DNA]</scope>
    <source>
        <strain evidence="1 2">J34TS1</strain>
    </source>
</reference>
<protein>
    <submittedName>
        <fullName evidence="1">Uncharacterized protein</fullName>
    </submittedName>
</protein>
<proteinExistence type="predicted"/>
<gene>
    <name evidence="1" type="ORF">J34TS1_43490</name>
</gene>
<dbReference type="EMBL" id="BORT01000023">
    <property type="protein sequence ID" value="GIO49584.1"/>
    <property type="molecule type" value="Genomic_DNA"/>
</dbReference>
<name>A0A920CTU8_9BACL</name>
<keyword evidence="2" id="KW-1185">Reference proteome</keyword>
<comment type="caution">
    <text evidence="1">The sequence shown here is derived from an EMBL/GenBank/DDBJ whole genome shotgun (WGS) entry which is preliminary data.</text>
</comment>
<evidence type="ECO:0000313" key="1">
    <source>
        <dbReference type="EMBL" id="GIO49584.1"/>
    </source>
</evidence>
<accession>A0A920CTU8</accession>
<sequence length="80" mass="9341">MIKVKMDNANKLVYVWMTEQDKDSAEFLELKEDLKTRKFKSYKLITFVSGTDDVLVDLEKLVLQNALKNNVEPVFDTKVQ</sequence>
<evidence type="ECO:0000313" key="2">
    <source>
        <dbReference type="Proteomes" id="UP000682811"/>
    </source>
</evidence>
<dbReference type="Proteomes" id="UP000682811">
    <property type="component" value="Unassembled WGS sequence"/>
</dbReference>
<organism evidence="1 2">
    <name type="scientific">Paenibacillus azoreducens</name>
    <dbReference type="NCBI Taxonomy" id="116718"/>
    <lineage>
        <taxon>Bacteria</taxon>
        <taxon>Bacillati</taxon>
        <taxon>Bacillota</taxon>
        <taxon>Bacilli</taxon>
        <taxon>Bacillales</taxon>
        <taxon>Paenibacillaceae</taxon>
        <taxon>Paenibacillus</taxon>
    </lineage>
</organism>
<dbReference type="RefSeq" id="WP_210088616.1">
    <property type="nucleotide sequence ID" value="NZ_AP025343.1"/>
</dbReference>